<evidence type="ECO:0000256" key="1">
    <source>
        <dbReference type="SAM" id="MobiDB-lite"/>
    </source>
</evidence>
<organism evidence="3 4">
    <name type="scientific">Bailinhaonella thermotolerans</name>
    <dbReference type="NCBI Taxonomy" id="1070861"/>
    <lineage>
        <taxon>Bacteria</taxon>
        <taxon>Bacillati</taxon>
        <taxon>Actinomycetota</taxon>
        <taxon>Actinomycetes</taxon>
        <taxon>Streptosporangiales</taxon>
        <taxon>Streptosporangiaceae</taxon>
        <taxon>Bailinhaonella</taxon>
    </lineage>
</organism>
<dbReference type="RefSeq" id="WP_119928283.1">
    <property type="nucleotide sequence ID" value="NZ_QZEY01000008.1"/>
</dbReference>
<dbReference type="Proteomes" id="UP000265768">
    <property type="component" value="Unassembled WGS sequence"/>
</dbReference>
<feature type="transmembrane region" description="Helical" evidence="2">
    <location>
        <begin position="71"/>
        <end position="93"/>
    </location>
</feature>
<feature type="compositionally biased region" description="Low complexity" evidence="1">
    <location>
        <begin position="47"/>
        <end position="62"/>
    </location>
</feature>
<keyword evidence="2" id="KW-0472">Membrane</keyword>
<evidence type="ECO:0000313" key="4">
    <source>
        <dbReference type="Proteomes" id="UP000265768"/>
    </source>
</evidence>
<keyword evidence="2" id="KW-1133">Transmembrane helix</keyword>
<evidence type="ECO:0000256" key="2">
    <source>
        <dbReference type="SAM" id="Phobius"/>
    </source>
</evidence>
<keyword evidence="4" id="KW-1185">Reference proteome</keyword>
<dbReference type="AlphaFoldDB" id="A0A3A4B078"/>
<proteinExistence type="predicted"/>
<accession>A0A3A4B078</accession>
<protein>
    <submittedName>
        <fullName evidence="3">Uncharacterized protein</fullName>
    </submittedName>
</protein>
<dbReference type="EMBL" id="QZEY01000008">
    <property type="protein sequence ID" value="RJL30860.1"/>
    <property type="molecule type" value="Genomic_DNA"/>
</dbReference>
<name>A0A3A4B078_9ACTN</name>
<feature type="region of interest" description="Disordered" evidence="1">
    <location>
        <begin position="1"/>
        <end position="66"/>
    </location>
</feature>
<comment type="caution">
    <text evidence="3">The sequence shown here is derived from an EMBL/GenBank/DDBJ whole genome shotgun (WGS) entry which is preliminary data.</text>
</comment>
<dbReference type="OrthoDB" id="3467914at2"/>
<gene>
    <name evidence="3" type="ORF">D5H75_21385</name>
</gene>
<keyword evidence="2" id="KW-0812">Transmembrane</keyword>
<feature type="compositionally biased region" description="Pro residues" evidence="1">
    <location>
        <begin position="17"/>
        <end position="28"/>
    </location>
</feature>
<reference evidence="3 4" key="1">
    <citation type="submission" date="2018-09" db="EMBL/GenBank/DDBJ databases">
        <title>YIM 75507 draft genome.</title>
        <authorList>
            <person name="Tang S."/>
            <person name="Feng Y."/>
        </authorList>
    </citation>
    <scope>NUCLEOTIDE SEQUENCE [LARGE SCALE GENOMIC DNA]</scope>
    <source>
        <strain evidence="3 4">YIM 75507</strain>
    </source>
</reference>
<evidence type="ECO:0000313" key="3">
    <source>
        <dbReference type="EMBL" id="RJL30860.1"/>
    </source>
</evidence>
<sequence length="408" mass="43793">MKNDALKALTEARPARLDPPGPPRPPGRLPDRLAAAMEEPPARRTARAAGPGRAAGPARAAGSGRGRRTRIALGFSGVTAAALVAVVALLVAAPGPPEPESAPVALSARSALLVAADGAGSASTGRYWSMRQVLTEALLVGPRNDRYVVGERVRVEMWLAPDHPRTPNRMGDVNLGAAPLREEDRAAWRRNGSPRSWWYVSTHNGHCAADDESDLCRGRRVGPPAPPRVWEPGERSSFWLIDGLPLTLDQITRLPGDPAGLRAHLRRAYERLGREAEPAAWEPATWDEWMWRTGLQLVVRAPVTPETRSATYRILADLPQVRSLGGTTDALGRAGTALAAPGRRAEGVTQVQLILDGRGRALGVREVLTTPEKGPRGDAYPAGVVLSERVVERAEWTDADPPAPAIRE</sequence>